<dbReference type="STRING" id="1076551.HA48_00310"/>
<evidence type="ECO:0000313" key="2">
    <source>
        <dbReference type="Proteomes" id="UP000193104"/>
    </source>
</evidence>
<dbReference type="InterPro" id="IPR013783">
    <property type="entry name" value="Ig-like_fold"/>
</dbReference>
<dbReference type="InterPro" id="IPR008962">
    <property type="entry name" value="PapD-like_sf"/>
</dbReference>
<evidence type="ECO:0008006" key="3">
    <source>
        <dbReference type="Google" id="ProtNLM"/>
    </source>
</evidence>
<dbReference type="EMBL" id="MLFS01000001">
    <property type="protein sequence ID" value="ORM75205.1"/>
    <property type="molecule type" value="Genomic_DNA"/>
</dbReference>
<protein>
    <recommendedName>
        <fullName evidence="3">Fimbrial protein</fullName>
    </recommendedName>
</protein>
<evidence type="ECO:0000313" key="1">
    <source>
        <dbReference type="EMBL" id="ORM75205.1"/>
    </source>
</evidence>
<dbReference type="SUPFAM" id="SSF49354">
    <property type="entry name" value="PapD-like"/>
    <property type="match status" value="1"/>
</dbReference>
<dbReference type="RefSeq" id="WP_128599258.1">
    <property type="nucleotide sequence ID" value="NZ_MLFS01000001.1"/>
</dbReference>
<keyword evidence="2" id="KW-1185">Reference proteome</keyword>
<reference evidence="1 2" key="1">
    <citation type="journal article" date="2017" name="Antonie Van Leeuwenhoek">
        <title>Phylogenomic resolution of the bacterial genus Pantoea and its relationship with Erwinia and Tatumella.</title>
        <authorList>
            <person name="Palmer M."/>
            <person name="Steenkamp E.T."/>
            <person name="Coetzee M.P."/>
            <person name="Chan W.Y."/>
            <person name="van Zyl E."/>
            <person name="De Maayer P."/>
            <person name="Coutinho T.A."/>
            <person name="Blom J."/>
            <person name="Smits T.H."/>
            <person name="Duffy B."/>
            <person name="Venter S.N."/>
        </authorList>
    </citation>
    <scope>NUCLEOTIDE SEQUENCE [LARGE SCALE GENOMIC DNA]</scope>
    <source>
        <strain evidence="1 2">LMG 26277</strain>
    </source>
</reference>
<organism evidence="1 2">
    <name type="scientific">Pantoea wallisii</name>
    <dbReference type="NCBI Taxonomy" id="1076551"/>
    <lineage>
        <taxon>Bacteria</taxon>
        <taxon>Pseudomonadati</taxon>
        <taxon>Pseudomonadota</taxon>
        <taxon>Gammaproteobacteria</taxon>
        <taxon>Enterobacterales</taxon>
        <taxon>Erwiniaceae</taxon>
        <taxon>Pantoea</taxon>
    </lineage>
</organism>
<accession>A0A1X1DER2</accession>
<sequence length="234" mass="26096">MYLKSIIFILLALLPFTLKANLMVYPMSVQVTADKQTNSTLKIMSKSDTTQYIRVVLKEVINPATPEEREQDVANWQGQGIVISPVKFALPAGSTKTVRVVALNAPEQERVYRAYFEPVSGDVTGKNSAKSVQAQVALTLVWGVLIRQLPDKPHIALQRVHPRPGITNTGNVRIRLRGYSQCPPHISDDKCTWKAIPQGIYPGASMALPDIERQKPLRIRYLTEDDKPLSLTLP</sequence>
<name>A0A1X1DER2_9GAMM</name>
<dbReference type="Gene3D" id="2.60.40.3970">
    <property type="match status" value="1"/>
</dbReference>
<gene>
    <name evidence="1" type="ORF">HA48_00310</name>
</gene>
<comment type="caution">
    <text evidence="1">The sequence shown here is derived from an EMBL/GenBank/DDBJ whole genome shotgun (WGS) entry which is preliminary data.</text>
</comment>
<dbReference type="OrthoDB" id="6506633at2"/>
<dbReference type="AlphaFoldDB" id="A0A1X1DER2"/>
<dbReference type="Gene3D" id="2.60.40.10">
    <property type="entry name" value="Immunoglobulins"/>
    <property type="match status" value="1"/>
</dbReference>
<dbReference type="Proteomes" id="UP000193104">
    <property type="component" value="Unassembled WGS sequence"/>
</dbReference>
<proteinExistence type="predicted"/>